<keyword evidence="1" id="KW-1133">Transmembrane helix</keyword>
<sequence>MISVRIAGKETIEHDALVSLLNRVTFVGFIALDFVAKVIHRLLCPRLITVLLATLSSVLAPGSGNTLLDIPRLLGQTDHLAKSLSSAQDIILVAMLGIALPHVVAALWRQHLDQDAALGRVVARLHDRM</sequence>
<reference evidence="2 3" key="1">
    <citation type="submission" date="2006-03" db="EMBL/GenBank/DDBJ databases">
        <title>Complete sequence of Rhodopseudomonas palustris BisB5.</title>
        <authorList>
            <consortium name="US DOE Joint Genome Institute"/>
            <person name="Copeland A."/>
            <person name="Lucas S."/>
            <person name="Lapidus A."/>
            <person name="Barry K."/>
            <person name="Detter J.C."/>
            <person name="Glavina del Rio T."/>
            <person name="Hammon N."/>
            <person name="Israni S."/>
            <person name="Dalin E."/>
            <person name="Tice H."/>
            <person name="Pitluck S."/>
            <person name="Chain P."/>
            <person name="Malfatti S."/>
            <person name="Shin M."/>
            <person name="Vergez L."/>
            <person name="Schmutz J."/>
            <person name="Larimer F."/>
            <person name="Land M."/>
            <person name="Hauser L."/>
            <person name="Pelletier D.A."/>
            <person name="Kyrpides N."/>
            <person name="Lykidis A."/>
            <person name="Oda Y."/>
            <person name="Harwood C.S."/>
            <person name="Richardson P."/>
        </authorList>
    </citation>
    <scope>NUCLEOTIDE SEQUENCE [LARGE SCALE GENOMIC DNA]</scope>
    <source>
        <strain evidence="2 3">BisB5</strain>
    </source>
</reference>
<feature type="transmembrane region" description="Helical" evidence="1">
    <location>
        <begin position="47"/>
        <end position="70"/>
    </location>
</feature>
<proteinExistence type="predicted"/>
<evidence type="ECO:0000256" key="1">
    <source>
        <dbReference type="SAM" id="Phobius"/>
    </source>
</evidence>
<gene>
    <name evidence="2" type="ordered locus">RPD_2388</name>
</gene>
<dbReference type="HOGENOM" id="CLU_1947162_0_0_5"/>
<feature type="transmembrane region" description="Helical" evidence="1">
    <location>
        <begin position="90"/>
        <end position="108"/>
    </location>
</feature>
<accession>Q137X0</accession>
<dbReference type="AlphaFoldDB" id="Q137X0"/>
<organism evidence="2 3">
    <name type="scientific">Rhodopseudomonas palustris (strain BisB5)</name>
    <dbReference type="NCBI Taxonomy" id="316057"/>
    <lineage>
        <taxon>Bacteria</taxon>
        <taxon>Pseudomonadati</taxon>
        <taxon>Pseudomonadota</taxon>
        <taxon>Alphaproteobacteria</taxon>
        <taxon>Hyphomicrobiales</taxon>
        <taxon>Nitrobacteraceae</taxon>
        <taxon>Rhodopseudomonas</taxon>
    </lineage>
</organism>
<keyword evidence="1" id="KW-0812">Transmembrane</keyword>
<evidence type="ECO:0000313" key="2">
    <source>
        <dbReference type="EMBL" id="ABE39619.1"/>
    </source>
</evidence>
<dbReference type="KEGG" id="rpd:RPD_2388"/>
<evidence type="ECO:0000313" key="3">
    <source>
        <dbReference type="Proteomes" id="UP000001818"/>
    </source>
</evidence>
<dbReference type="EMBL" id="CP000283">
    <property type="protein sequence ID" value="ABE39619.1"/>
    <property type="molecule type" value="Genomic_DNA"/>
</dbReference>
<keyword evidence="1" id="KW-0472">Membrane</keyword>
<name>Q137X0_RHOPS</name>
<protein>
    <submittedName>
        <fullName evidence="2">Uncharacterized protein</fullName>
    </submittedName>
</protein>
<dbReference type="Proteomes" id="UP000001818">
    <property type="component" value="Chromosome"/>
</dbReference>
<dbReference type="BioCyc" id="RPAL316057:RPD_RS11975-MONOMER"/>